<keyword evidence="8" id="KW-1185">Reference proteome</keyword>
<comment type="subcellular location">
    <subcellularLocation>
        <location evidence="1">Membrane</location>
        <topology evidence="1">Single-pass membrane protein</topology>
    </subcellularLocation>
</comment>
<evidence type="ECO:0000256" key="3">
    <source>
        <dbReference type="ARBA" id="ARBA00022692"/>
    </source>
</evidence>
<keyword evidence="2" id="KW-0488">Methylation</keyword>
<dbReference type="Proteomes" id="UP000029986">
    <property type="component" value="Chromosome"/>
</dbReference>
<evidence type="ECO:0000256" key="4">
    <source>
        <dbReference type="ARBA" id="ARBA00022989"/>
    </source>
</evidence>
<dbReference type="OrthoDB" id="7059546at2"/>
<reference evidence="7 8" key="1">
    <citation type="journal article" date="2014" name="Gut Pathog.">
        <title>Gene clusters of Hafnia alvei strain FB1 important in survival and pathogenesis: a draft genome perspective.</title>
        <authorList>
            <person name="Tan J.Y."/>
            <person name="Yin W.F."/>
            <person name="Chan K.G."/>
        </authorList>
    </citation>
    <scope>NUCLEOTIDE SEQUENCE [LARGE SCALE GENOMIC DNA]</scope>
    <source>
        <strain evidence="7 8">FB1</strain>
    </source>
</reference>
<dbReference type="EMBL" id="CP009706">
    <property type="protein sequence ID" value="AIU74032.1"/>
    <property type="molecule type" value="Genomic_DNA"/>
</dbReference>
<evidence type="ECO:0000313" key="8">
    <source>
        <dbReference type="Proteomes" id="UP000029986"/>
    </source>
</evidence>
<accession>A0A097R5N1</accession>
<keyword evidence="4 6" id="KW-1133">Transmembrane helix</keyword>
<dbReference type="PIRSF" id="PIRSF004525">
    <property type="entry name" value="Pilin_peptidase-dep_B_prd"/>
    <property type="match status" value="1"/>
</dbReference>
<sequence>MQLNHQSGMTLPDVLVTLLLSSIVLLSTSQIMVMLRASSVRTQRWQQIQENMTQLLDRVDKDLTRAGFCARGCLVPEPKISSAEGEAANSCIILFYDLNANGRIDLTPPANADSFGYRLRNGALETARGTQQCSGNGWEKVSDERDINVSLFKVIPLYRGYEVLLGLRRLKPPFMSEQQSRFVLPENGRVAGK</sequence>
<name>A0A097R5N1_HAFAL</name>
<keyword evidence="3 6" id="KW-0812">Transmembrane</keyword>
<dbReference type="AlphaFoldDB" id="A0A097R5N1"/>
<dbReference type="eggNOG" id="COG4795">
    <property type="taxonomic scope" value="Bacteria"/>
</dbReference>
<evidence type="ECO:0000313" key="7">
    <source>
        <dbReference type="EMBL" id="AIU74032.1"/>
    </source>
</evidence>
<dbReference type="GO" id="GO:0015628">
    <property type="term" value="P:protein secretion by the type II secretion system"/>
    <property type="evidence" value="ECO:0007669"/>
    <property type="project" value="TreeGrafter"/>
</dbReference>
<evidence type="ECO:0000256" key="1">
    <source>
        <dbReference type="ARBA" id="ARBA00004167"/>
    </source>
</evidence>
<dbReference type="InterPro" id="IPR016419">
    <property type="entry name" value="Prepilin_Pept-dep_B_prd"/>
</dbReference>
<dbReference type="NCBIfam" id="NF007848">
    <property type="entry name" value="PRK10557.1"/>
    <property type="match status" value="1"/>
</dbReference>
<feature type="transmembrane region" description="Helical" evidence="6">
    <location>
        <begin position="14"/>
        <end position="35"/>
    </location>
</feature>
<organism evidence="7 8">
    <name type="scientific">Hafnia alvei FB1</name>
    <dbReference type="NCBI Taxonomy" id="1453496"/>
    <lineage>
        <taxon>Bacteria</taxon>
        <taxon>Pseudomonadati</taxon>
        <taxon>Pseudomonadota</taxon>
        <taxon>Gammaproteobacteria</taxon>
        <taxon>Enterobacterales</taxon>
        <taxon>Hafniaceae</taxon>
        <taxon>Hafnia</taxon>
    </lineage>
</organism>
<proteinExistence type="predicted"/>
<gene>
    <name evidence="7" type="ORF">AT03_17625</name>
</gene>
<protein>
    <submittedName>
        <fullName evidence="7">Prepilin cleavage protein</fullName>
    </submittedName>
</protein>
<evidence type="ECO:0000256" key="2">
    <source>
        <dbReference type="ARBA" id="ARBA00022481"/>
    </source>
</evidence>
<dbReference type="InterPro" id="IPR051621">
    <property type="entry name" value="T2SS_protein_J"/>
</dbReference>
<dbReference type="PATRIC" id="fig|1453496.5.peg.3620"/>
<dbReference type="GO" id="GO:0016020">
    <property type="term" value="C:membrane"/>
    <property type="evidence" value="ECO:0007669"/>
    <property type="project" value="UniProtKB-SubCell"/>
</dbReference>
<dbReference type="KEGG" id="hav:AT03_17625"/>
<evidence type="ECO:0000256" key="5">
    <source>
        <dbReference type="ARBA" id="ARBA00023136"/>
    </source>
</evidence>
<evidence type="ECO:0000256" key="6">
    <source>
        <dbReference type="SAM" id="Phobius"/>
    </source>
</evidence>
<dbReference type="PANTHER" id="PTHR39583">
    <property type="entry name" value="TYPE II SECRETION SYSTEM PROTEIN J-RELATED"/>
    <property type="match status" value="1"/>
</dbReference>
<dbReference type="RefSeq" id="WP_025800253.1">
    <property type="nucleotide sequence ID" value="NZ_CP009706.1"/>
</dbReference>
<keyword evidence="5 6" id="KW-0472">Membrane</keyword>
<dbReference type="PANTHER" id="PTHR39583:SF3">
    <property type="entry name" value="PREPILIN PEPTIDASE-DEPENDENT PROTEIN B"/>
    <property type="match status" value="1"/>
</dbReference>
<dbReference type="HOGENOM" id="CLU_090952_1_0_6"/>